<keyword evidence="2" id="KW-1185">Reference proteome</keyword>
<dbReference type="HOGENOM" id="CLU_1288713_0_0_1"/>
<sequence length="214" mass="23730">MSRRLGEYGPTVSKLQAGCTPSRIGGENWLRRWEPSLLTFHNHAHASYSTYNIPSASFSVPFPIIFYMQKPWLSVPLVICASVRNLIPRAHLGRPLLSIRPTHDRHSCNACGSCLGGGGPGFAKGETKMVNLEDGVMQTWKRGRSPSAPITEAEEDGLRAAVRRVLRIEDPMFKLLVARTCSHPSVLLLKWSERALGPDIYEVGWLMGIPRGKV</sequence>
<name>A0A067N3B8_BOTB1</name>
<evidence type="ECO:0000313" key="1">
    <source>
        <dbReference type="EMBL" id="KDQ21460.1"/>
    </source>
</evidence>
<gene>
    <name evidence="1" type="ORF">BOTBODRAFT_25900</name>
</gene>
<proteinExistence type="predicted"/>
<protein>
    <submittedName>
        <fullName evidence="1">Uncharacterized protein</fullName>
    </submittedName>
</protein>
<organism evidence="1 2">
    <name type="scientific">Botryobasidium botryosum (strain FD-172 SS1)</name>
    <dbReference type="NCBI Taxonomy" id="930990"/>
    <lineage>
        <taxon>Eukaryota</taxon>
        <taxon>Fungi</taxon>
        <taxon>Dikarya</taxon>
        <taxon>Basidiomycota</taxon>
        <taxon>Agaricomycotina</taxon>
        <taxon>Agaricomycetes</taxon>
        <taxon>Cantharellales</taxon>
        <taxon>Botryobasidiaceae</taxon>
        <taxon>Botryobasidium</taxon>
    </lineage>
</organism>
<reference evidence="2" key="1">
    <citation type="journal article" date="2014" name="Proc. Natl. Acad. Sci. U.S.A.">
        <title>Extensive sampling of basidiomycete genomes demonstrates inadequacy of the white-rot/brown-rot paradigm for wood decay fungi.</title>
        <authorList>
            <person name="Riley R."/>
            <person name="Salamov A.A."/>
            <person name="Brown D.W."/>
            <person name="Nagy L.G."/>
            <person name="Floudas D."/>
            <person name="Held B.W."/>
            <person name="Levasseur A."/>
            <person name="Lombard V."/>
            <person name="Morin E."/>
            <person name="Otillar R."/>
            <person name="Lindquist E.A."/>
            <person name="Sun H."/>
            <person name="LaButti K.M."/>
            <person name="Schmutz J."/>
            <person name="Jabbour D."/>
            <person name="Luo H."/>
            <person name="Baker S.E."/>
            <person name="Pisabarro A.G."/>
            <person name="Walton J.D."/>
            <person name="Blanchette R.A."/>
            <person name="Henrissat B."/>
            <person name="Martin F."/>
            <person name="Cullen D."/>
            <person name="Hibbett D.S."/>
            <person name="Grigoriev I.V."/>
        </authorList>
    </citation>
    <scope>NUCLEOTIDE SEQUENCE [LARGE SCALE GENOMIC DNA]</scope>
    <source>
        <strain evidence="2">FD-172 SS1</strain>
    </source>
</reference>
<dbReference type="Proteomes" id="UP000027195">
    <property type="component" value="Unassembled WGS sequence"/>
</dbReference>
<dbReference type="EMBL" id="KL198016">
    <property type="protein sequence ID" value="KDQ21460.1"/>
    <property type="molecule type" value="Genomic_DNA"/>
</dbReference>
<dbReference type="InParanoid" id="A0A067N3B8"/>
<dbReference type="OrthoDB" id="276323at2759"/>
<dbReference type="AlphaFoldDB" id="A0A067N3B8"/>
<evidence type="ECO:0000313" key="2">
    <source>
        <dbReference type="Proteomes" id="UP000027195"/>
    </source>
</evidence>
<accession>A0A067N3B8</accession>